<dbReference type="EMBL" id="CAJNIZ010005934">
    <property type="protein sequence ID" value="CAE7245909.1"/>
    <property type="molecule type" value="Genomic_DNA"/>
</dbReference>
<feature type="region of interest" description="Disordered" evidence="1">
    <location>
        <begin position="1"/>
        <end position="29"/>
    </location>
</feature>
<accession>A0A812LIX9</accession>
<evidence type="ECO:0000313" key="4">
    <source>
        <dbReference type="Proteomes" id="UP000649617"/>
    </source>
</evidence>
<dbReference type="Pfam" id="PF00078">
    <property type="entry name" value="RVT_1"/>
    <property type="match status" value="1"/>
</dbReference>
<organism evidence="3 4">
    <name type="scientific">Symbiodinium pilosum</name>
    <name type="common">Dinoflagellate</name>
    <dbReference type="NCBI Taxonomy" id="2952"/>
    <lineage>
        <taxon>Eukaryota</taxon>
        <taxon>Sar</taxon>
        <taxon>Alveolata</taxon>
        <taxon>Dinophyceae</taxon>
        <taxon>Suessiales</taxon>
        <taxon>Symbiodiniaceae</taxon>
        <taxon>Symbiodinium</taxon>
    </lineage>
</organism>
<keyword evidence="4" id="KW-1185">Reference proteome</keyword>
<proteinExistence type="predicted"/>
<gene>
    <name evidence="3" type="ORF">SPIL2461_LOCUS4496</name>
</gene>
<protein>
    <recommendedName>
        <fullName evidence="2">Reverse transcriptase domain-containing protein</fullName>
    </recommendedName>
</protein>
<dbReference type="AlphaFoldDB" id="A0A812LIX9"/>
<evidence type="ECO:0000313" key="3">
    <source>
        <dbReference type="EMBL" id="CAE7245909.1"/>
    </source>
</evidence>
<evidence type="ECO:0000259" key="2">
    <source>
        <dbReference type="PROSITE" id="PS50878"/>
    </source>
</evidence>
<feature type="compositionally biased region" description="Basic and acidic residues" evidence="1">
    <location>
        <begin position="19"/>
        <end position="28"/>
    </location>
</feature>
<sequence length="944" mass="105442">MASPRKKQEQYDISDDDGMGDKAKKPKTEASVVTLDIGALRNLLSEQAEQITKVQQQNMEAALQKVEDKHHELFSTLHTRLDSTDTKVETLQGIVGDLQARLALLEKKAPLSTASTSEGPDRERSRTLVYGGWERGTRRPVILQDIARALRQLGVESEIDNEAFTTGPRRSVALMHFNSRKDETPEALRQRMFSVVKGFVDGDIRSSQQKRMWCAFSKPIEVRRKGAHAAWLKRALTQLDVDFTAKMVDLEYHSGSVWVADSLVAGVEKPEAKIEGLYVDERNPDRPWIDLRSLAGALGKPQSDVENAIQQTEALQALPPNMLPAVLAADTNANLGWTVGGDQPHGVAYGMDGKGGYKDSDQVKTLFSEARRNNTAAAWKRAHEARRNERHRWEQTRLDAASVGDWKELGKARRVQQNWEDHFADVNLGMSHEKVHEHLQAIYEGEPLDPWDERGETSSDPFSMEDFLSAARKGRLGRATGPDGVPHELPLSLAGHSTEGPKLLAWFNDILATGNIPTEWGSVVMILLAKIPKPETAKHVRPISLGSGTSKLFSRMLLEKSLESLGEPSSRQCAGKGRQATEYVFCVARMMSLEREWKAGFRWVKLDLQKAFDRVSRGKLMRTLVSRLGKTWITRAWHRLLGPTQAILQTKWSQSRICMKSSIRQGAVESPAFFALVMDICVEEASQRFGWSPECPGFEGCNLREILFMDAAIMWDVDGAALGLRLEQLAMVLSEWGLLLNADKCQLYRSPHCQSQDQVVVGGHTMIADEHLTVMGIHFRVNQTASDILAPLLGRARDAFWGMKHILCRRSSLKQRIRVLDICVGNCLLWCSGGLQSDVQALGMVNSFQFQLIVWMLRRRRHRDETWLAGLSHQGFQGSAMRIACQRGQQMEHSMVASHLAVQWPPRQVCKPAGTRSWGAGRLLSGFAVVGATTTEPSRDTPPG</sequence>
<dbReference type="PROSITE" id="PS50878">
    <property type="entry name" value="RT_POL"/>
    <property type="match status" value="1"/>
</dbReference>
<dbReference type="PANTHER" id="PTHR19446">
    <property type="entry name" value="REVERSE TRANSCRIPTASES"/>
    <property type="match status" value="1"/>
</dbReference>
<evidence type="ECO:0000256" key="1">
    <source>
        <dbReference type="SAM" id="MobiDB-lite"/>
    </source>
</evidence>
<dbReference type="OrthoDB" id="447913at2759"/>
<dbReference type="InterPro" id="IPR000477">
    <property type="entry name" value="RT_dom"/>
</dbReference>
<feature type="non-terminal residue" evidence="3">
    <location>
        <position position="1"/>
    </location>
</feature>
<name>A0A812LIX9_SYMPI</name>
<reference evidence="3" key="1">
    <citation type="submission" date="2021-02" db="EMBL/GenBank/DDBJ databases">
        <authorList>
            <person name="Dougan E. K."/>
            <person name="Rhodes N."/>
            <person name="Thang M."/>
            <person name="Chan C."/>
        </authorList>
    </citation>
    <scope>NUCLEOTIDE SEQUENCE</scope>
</reference>
<dbReference type="Proteomes" id="UP000649617">
    <property type="component" value="Unassembled WGS sequence"/>
</dbReference>
<comment type="caution">
    <text evidence="3">The sequence shown here is derived from an EMBL/GenBank/DDBJ whole genome shotgun (WGS) entry which is preliminary data.</text>
</comment>
<feature type="domain" description="Reverse transcriptase" evidence="2">
    <location>
        <begin position="512"/>
        <end position="779"/>
    </location>
</feature>
<feature type="compositionally biased region" description="Basic and acidic residues" evidence="1">
    <location>
        <begin position="1"/>
        <end position="10"/>
    </location>
</feature>